<gene>
    <name evidence="2" type="ORF">FCC1311_093172</name>
</gene>
<dbReference type="SUPFAM" id="SSF53927">
    <property type="entry name" value="Cytidine deaminase-like"/>
    <property type="match status" value="1"/>
</dbReference>
<dbReference type="GO" id="GO:0003824">
    <property type="term" value="F:catalytic activity"/>
    <property type="evidence" value="ECO:0007669"/>
    <property type="project" value="InterPro"/>
</dbReference>
<dbReference type="AlphaFoldDB" id="A0A2R5GWQ0"/>
<dbReference type="InterPro" id="IPR016193">
    <property type="entry name" value="Cytidine_deaminase-like"/>
</dbReference>
<reference evidence="2 3" key="1">
    <citation type="submission" date="2017-12" db="EMBL/GenBank/DDBJ databases">
        <title>Sequencing, de novo assembly and annotation of complete genome of a new Thraustochytrid species, strain FCC1311.</title>
        <authorList>
            <person name="Sedici K."/>
            <person name="Godart F."/>
            <person name="Aiese Cigliano R."/>
            <person name="Sanseverino W."/>
            <person name="Barakat M."/>
            <person name="Ortet P."/>
            <person name="Marechal E."/>
            <person name="Cagnac O."/>
            <person name="Amato A."/>
        </authorList>
    </citation>
    <scope>NUCLEOTIDE SEQUENCE [LARGE SCALE GENOMIC DNA]</scope>
</reference>
<evidence type="ECO:0000259" key="1">
    <source>
        <dbReference type="Pfam" id="PF00383"/>
    </source>
</evidence>
<evidence type="ECO:0000313" key="2">
    <source>
        <dbReference type="EMBL" id="GBG33093.1"/>
    </source>
</evidence>
<sequence>MRRDAQSGAIDLHAEADCITQAARRGIPLEGKAVYITSAPCARCLPLILGAGIVRIFHSDPLTKYIGKHNEQWARQLLIDSKCELFEDVERPSYKQIAVNTRTLAPREAAVEERIDLEKLVPRKKRRITDVPDKEEAP</sequence>
<organism evidence="2 3">
    <name type="scientific">Hondaea fermentalgiana</name>
    <dbReference type="NCBI Taxonomy" id="2315210"/>
    <lineage>
        <taxon>Eukaryota</taxon>
        <taxon>Sar</taxon>
        <taxon>Stramenopiles</taxon>
        <taxon>Bigyra</taxon>
        <taxon>Labyrinthulomycetes</taxon>
        <taxon>Thraustochytrida</taxon>
        <taxon>Thraustochytriidae</taxon>
        <taxon>Hondaea</taxon>
    </lineage>
</organism>
<protein>
    <submittedName>
        <fullName evidence="2">CMP/dCMP deaminase</fullName>
    </submittedName>
</protein>
<proteinExistence type="predicted"/>
<dbReference type="InterPro" id="IPR002125">
    <property type="entry name" value="CMP_dCMP_dom"/>
</dbReference>
<accession>A0A2R5GWQ0</accession>
<dbReference type="Pfam" id="PF00383">
    <property type="entry name" value="dCMP_cyt_deam_1"/>
    <property type="match status" value="1"/>
</dbReference>
<keyword evidence="3" id="KW-1185">Reference proteome</keyword>
<name>A0A2R5GWQ0_9STRA</name>
<dbReference type="Gene3D" id="3.40.140.10">
    <property type="entry name" value="Cytidine Deaminase, domain 2"/>
    <property type="match status" value="1"/>
</dbReference>
<dbReference type="Proteomes" id="UP000241890">
    <property type="component" value="Unassembled WGS sequence"/>
</dbReference>
<feature type="domain" description="CMP/dCMP-type deaminase" evidence="1">
    <location>
        <begin position="12"/>
        <end position="57"/>
    </location>
</feature>
<evidence type="ECO:0000313" key="3">
    <source>
        <dbReference type="Proteomes" id="UP000241890"/>
    </source>
</evidence>
<dbReference type="InParanoid" id="A0A2R5GWQ0"/>
<dbReference type="EMBL" id="BEYU01000143">
    <property type="protein sequence ID" value="GBG33093.1"/>
    <property type="molecule type" value="Genomic_DNA"/>
</dbReference>
<dbReference type="OrthoDB" id="6710946at2759"/>
<comment type="caution">
    <text evidence="2">The sequence shown here is derived from an EMBL/GenBank/DDBJ whole genome shotgun (WGS) entry which is preliminary data.</text>
</comment>